<keyword evidence="2" id="KW-0012">Acyltransferase</keyword>
<dbReference type="InterPro" id="IPR000182">
    <property type="entry name" value="GNAT_dom"/>
</dbReference>
<evidence type="ECO:0000256" key="1">
    <source>
        <dbReference type="ARBA" id="ARBA00022679"/>
    </source>
</evidence>
<protein>
    <submittedName>
        <fullName evidence="4">GNAT family N-acetyltransferase</fullName>
    </submittedName>
</protein>
<evidence type="ECO:0000259" key="3">
    <source>
        <dbReference type="PROSITE" id="PS51186"/>
    </source>
</evidence>
<organism evidence="4 5">
    <name type="scientific">Reyranella aquatilis</name>
    <dbReference type="NCBI Taxonomy" id="2035356"/>
    <lineage>
        <taxon>Bacteria</taxon>
        <taxon>Pseudomonadati</taxon>
        <taxon>Pseudomonadota</taxon>
        <taxon>Alphaproteobacteria</taxon>
        <taxon>Hyphomicrobiales</taxon>
        <taxon>Reyranellaceae</taxon>
        <taxon>Reyranella</taxon>
    </lineage>
</organism>
<evidence type="ECO:0000313" key="5">
    <source>
        <dbReference type="Proteomes" id="UP001198862"/>
    </source>
</evidence>
<reference evidence="4 5" key="1">
    <citation type="submission" date="2021-11" db="EMBL/GenBank/DDBJ databases">
        <authorList>
            <person name="Lee D.-H."/>
            <person name="Kim S.-B."/>
        </authorList>
    </citation>
    <scope>NUCLEOTIDE SEQUENCE [LARGE SCALE GENOMIC DNA]</scope>
    <source>
        <strain evidence="4 5">KCTC 52223</strain>
    </source>
</reference>
<keyword evidence="5" id="KW-1185">Reference proteome</keyword>
<dbReference type="PROSITE" id="PS51186">
    <property type="entry name" value="GNAT"/>
    <property type="match status" value="1"/>
</dbReference>
<evidence type="ECO:0000313" key="4">
    <source>
        <dbReference type="EMBL" id="MCC8429272.1"/>
    </source>
</evidence>
<dbReference type="SUPFAM" id="SSF55729">
    <property type="entry name" value="Acyl-CoA N-acyltransferases (Nat)"/>
    <property type="match status" value="1"/>
</dbReference>
<keyword evidence="1" id="KW-0808">Transferase</keyword>
<dbReference type="PANTHER" id="PTHR43877:SF1">
    <property type="entry name" value="ACETYLTRANSFERASE"/>
    <property type="match status" value="1"/>
</dbReference>
<comment type="caution">
    <text evidence="4">The sequence shown here is derived from an EMBL/GenBank/DDBJ whole genome shotgun (WGS) entry which is preliminary data.</text>
</comment>
<dbReference type="Proteomes" id="UP001198862">
    <property type="component" value="Unassembled WGS sequence"/>
</dbReference>
<sequence length="157" mass="16680">MAGVRPARAGEAASLTALCLRSKAHWGYDAGFMRLCVPSLTVKEESIAEGRVLVAIDADGRTIGTVSVGRDGDDAELALMFVDPAAIGGGTGRTLFEAAVTLARGLGYRRMTILADVNAAPFYERMGARFLRNEPSDAIPGRVLPFYEYDLTAGVEP</sequence>
<dbReference type="InterPro" id="IPR016181">
    <property type="entry name" value="Acyl_CoA_acyltransferase"/>
</dbReference>
<name>A0ABS8KT68_9HYPH</name>
<dbReference type="PANTHER" id="PTHR43877">
    <property type="entry name" value="AMINOALKYLPHOSPHONATE N-ACETYLTRANSFERASE-RELATED-RELATED"/>
    <property type="match status" value="1"/>
</dbReference>
<feature type="domain" description="N-acetyltransferase" evidence="3">
    <location>
        <begin position="2"/>
        <end position="154"/>
    </location>
</feature>
<dbReference type="Gene3D" id="3.40.630.30">
    <property type="match status" value="1"/>
</dbReference>
<dbReference type="Pfam" id="PF13673">
    <property type="entry name" value="Acetyltransf_10"/>
    <property type="match status" value="1"/>
</dbReference>
<gene>
    <name evidence="4" type="ORF">LJ725_09850</name>
</gene>
<dbReference type="RefSeq" id="WP_230550479.1">
    <property type="nucleotide sequence ID" value="NZ_JAJISD010000003.1"/>
</dbReference>
<evidence type="ECO:0000256" key="2">
    <source>
        <dbReference type="ARBA" id="ARBA00023315"/>
    </source>
</evidence>
<dbReference type="InterPro" id="IPR050832">
    <property type="entry name" value="Bact_Acetyltransf"/>
</dbReference>
<proteinExistence type="predicted"/>
<dbReference type="EMBL" id="JAJISD010000003">
    <property type="protein sequence ID" value="MCC8429272.1"/>
    <property type="molecule type" value="Genomic_DNA"/>
</dbReference>
<dbReference type="CDD" id="cd04301">
    <property type="entry name" value="NAT_SF"/>
    <property type="match status" value="1"/>
</dbReference>
<accession>A0ABS8KT68</accession>